<name>A0A5Q2U2M2_KLUIN</name>
<dbReference type="EMBL" id="CP123488">
    <property type="protein sequence ID" value="WGL54505.1"/>
    <property type="molecule type" value="Genomic_DNA"/>
</dbReference>
<evidence type="ECO:0000256" key="1">
    <source>
        <dbReference type="SAM" id="MobiDB-lite"/>
    </source>
</evidence>
<evidence type="ECO:0000313" key="2">
    <source>
        <dbReference type="EMBL" id="QGH30336.1"/>
    </source>
</evidence>
<reference evidence="3" key="2">
    <citation type="submission" date="2023-04" db="EMBL/GenBank/DDBJ databases">
        <title>APH(3)-Id, a novel chromosomal aminoglycoside phosphotransferase, identified from an environmental isolate of Kluyvera intermedia DW18.</title>
        <authorList>
            <person name="Sha Y."/>
        </authorList>
    </citation>
    <scope>NUCLEOTIDE SEQUENCE</scope>
    <source>
        <strain evidence="3">DW18</strain>
    </source>
</reference>
<keyword evidence="4" id="KW-1185">Reference proteome</keyword>
<sequence>MLTSERIKPTKPKQPAEKHSPVVKNKKVDVPDEWNLTPEQKDFIDLFNQDENKKQ</sequence>
<evidence type="ECO:0000313" key="4">
    <source>
        <dbReference type="Proteomes" id="UP000344450"/>
    </source>
</evidence>
<gene>
    <name evidence="2" type="ORF">GHC21_11965</name>
    <name evidence="3" type="ORF">QBD33_12455</name>
</gene>
<organism evidence="3 5">
    <name type="scientific">Kluyvera intermedia</name>
    <name type="common">Enterobacter intermedius</name>
    <dbReference type="NCBI Taxonomy" id="61648"/>
    <lineage>
        <taxon>Bacteria</taxon>
        <taxon>Pseudomonadati</taxon>
        <taxon>Pseudomonadota</taxon>
        <taxon>Gammaproteobacteria</taxon>
        <taxon>Enterobacterales</taxon>
        <taxon>Enterobacteriaceae</taxon>
        <taxon>Kluyvera</taxon>
    </lineage>
</organism>
<accession>A0A5Q2U2M2</accession>
<feature type="region of interest" description="Disordered" evidence="1">
    <location>
        <begin position="1"/>
        <end position="34"/>
    </location>
</feature>
<protein>
    <submittedName>
        <fullName evidence="3">Uncharacterized protein</fullName>
    </submittedName>
</protein>
<reference evidence="2 4" key="1">
    <citation type="submission" date="2019-10" db="EMBL/GenBank/DDBJ databases">
        <title>Complete genome sequencing of drug resistant plasmids in Kluyvera intermedia.</title>
        <authorList>
            <person name="Ke C."/>
            <person name="Jian S."/>
        </authorList>
    </citation>
    <scope>NUCLEOTIDE SEQUENCE [LARGE SCALE GENOMIC DNA]</scope>
    <source>
        <strain evidence="2 4">N2-1</strain>
    </source>
</reference>
<proteinExistence type="predicted"/>
<evidence type="ECO:0000313" key="3">
    <source>
        <dbReference type="EMBL" id="WGL54505.1"/>
    </source>
</evidence>
<dbReference type="AlphaFoldDB" id="A0A5Q2U2M2"/>
<dbReference type="EMBL" id="CP045845">
    <property type="protein sequence ID" value="QGH30336.1"/>
    <property type="molecule type" value="Genomic_DNA"/>
</dbReference>
<feature type="compositionally biased region" description="Basic and acidic residues" evidence="1">
    <location>
        <begin position="1"/>
        <end position="30"/>
    </location>
</feature>
<dbReference type="Proteomes" id="UP001177527">
    <property type="component" value="Chromosome"/>
</dbReference>
<evidence type="ECO:0000313" key="5">
    <source>
        <dbReference type="Proteomes" id="UP001177527"/>
    </source>
</evidence>
<dbReference type="GeneID" id="91973122"/>
<dbReference type="Proteomes" id="UP000344450">
    <property type="component" value="Chromosome"/>
</dbReference>
<dbReference type="RefSeq" id="WP_153743030.1">
    <property type="nucleotide sequence ID" value="NZ_CP045843.1"/>
</dbReference>